<proteinExistence type="predicted"/>
<protein>
    <submittedName>
        <fullName evidence="1">Uncharacterized protein</fullName>
    </submittedName>
</protein>
<comment type="caution">
    <text evidence="1">The sequence shown here is derived from an EMBL/GenBank/DDBJ whole genome shotgun (WGS) entry which is preliminary data.</text>
</comment>
<accession>A0A8H4L2G6</accession>
<gene>
    <name evidence="1" type="ORF">FALBO_13227</name>
</gene>
<evidence type="ECO:0000313" key="1">
    <source>
        <dbReference type="EMBL" id="KAF4460009.1"/>
    </source>
</evidence>
<name>A0A8H4L2G6_9HYPO</name>
<dbReference type="AlphaFoldDB" id="A0A8H4L2G6"/>
<sequence>MCEVRRNECPCGHAPTSYLGLREKQPTKTILRENGVESSRAVNTPSMFGLPHLLGSNRTRPSELSTLFPSSMSHLPVSSEMLHSLARVRRGDSDDRRAERLTTGAPSDQMLAGGLEKVLERRRDTAGYLYIHEKMADAGENSFFIPKFRFPVQKGNLSTMKDAYMTYLAETEAASRELA</sequence>
<keyword evidence="2" id="KW-1185">Reference proteome</keyword>
<organism evidence="1 2">
    <name type="scientific">Fusarium albosuccineum</name>
    <dbReference type="NCBI Taxonomy" id="1237068"/>
    <lineage>
        <taxon>Eukaryota</taxon>
        <taxon>Fungi</taxon>
        <taxon>Dikarya</taxon>
        <taxon>Ascomycota</taxon>
        <taxon>Pezizomycotina</taxon>
        <taxon>Sordariomycetes</taxon>
        <taxon>Hypocreomycetidae</taxon>
        <taxon>Hypocreales</taxon>
        <taxon>Nectriaceae</taxon>
        <taxon>Fusarium</taxon>
        <taxon>Fusarium decemcellulare species complex</taxon>
    </lineage>
</organism>
<dbReference type="Proteomes" id="UP000554235">
    <property type="component" value="Unassembled WGS sequence"/>
</dbReference>
<evidence type="ECO:0000313" key="2">
    <source>
        <dbReference type="Proteomes" id="UP000554235"/>
    </source>
</evidence>
<dbReference type="EMBL" id="JAADYS010002041">
    <property type="protein sequence ID" value="KAF4460009.1"/>
    <property type="molecule type" value="Genomic_DNA"/>
</dbReference>
<reference evidence="1 2" key="1">
    <citation type="submission" date="2020-01" db="EMBL/GenBank/DDBJ databases">
        <title>Identification and distribution of gene clusters putatively required for synthesis of sphingolipid metabolism inhibitors in phylogenetically diverse species of the filamentous fungus Fusarium.</title>
        <authorList>
            <person name="Kim H.-S."/>
            <person name="Busman M."/>
            <person name="Brown D.W."/>
            <person name="Divon H."/>
            <person name="Uhlig S."/>
            <person name="Proctor R.H."/>
        </authorList>
    </citation>
    <scope>NUCLEOTIDE SEQUENCE [LARGE SCALE GENOMIC DNA]</scope>
    <source>
        <strain evidence="1 2">NRRL 20459</strain>
    </source>
</reference>